<evidence type="ECO:0000259" key="1">
    <source>
        <dbReference type="Pfam" id="PF00112"/>
    </source>
</evidence>
<protein>
    <recommendedName>
        <fullName evidence="1">Peptidase C1A papain C-terminal domain-containing protein</fullName>
    </recommendedName>
</protein>
<feature type="domain" description="Peptidase C1A papain C-terminal" evidence="1">
    <location>
        <begin position="68"/>
        <end position="99"/>
    </location>
</feature>
<organism evidence="2 3">
    <name type="scientific">Daphnia pulex</name>
    <name type="common">Water flea</name>
    <dbReference type="NCBI Taxonomy" id="6669"/>
    <lineage>
        <taxon>Eukaryota</taxon>
        <taxon>Metazoa</taxon>
        <taxon>Ecdysozoa</taxon>
        <taxon>Arthropoda</taxon>
        <taxon>Crustacea</taxon>
        <taxon>Branchiopoda</taxon>
        <taxon>Diplostraca</taxon>
        <taxon>Cladocera</taxon>
        <taxon>Anomopoda</taxon>
        <taxon>Daphniidae</taxon>
        <taxon>Daphnia</taxon>
    </lineage>
</organism>
<dbReference type="GO" id="GO:0006508">
    <property type="term" value="P:proteolysis"/>
    <property type="evidence" value="ECO:0007669"/>
    <property type="project" value="InterPro"/>
</dbReference>
<keyword evidence="3" id="KW-1185">Reference proteome</keyword>
<dbReference type="InterPro" id="IPR038765">
    <property type="entry name" value="Papain-like_cys_pep_sf"/>
</dbReference>
<proteinExistence type="predicted"/>
<evidence type="ECO:0000313" key="3">
    <source>
        <dbReference type="Proteomes" id="UP000000305"/>
    </source>
</evidence>
<gene>
    <name evidence="2" type="ORF">DAPPUDRAFT_258974</name>
</gene>
<dbReference type="GO" id="GO:0008234">
    <property type="term" value="F:cysteine-type peptidase activity"/>
    <property type="evidence" value="ECO:0007669"/>
    <property type="project" value="InterPro"/>
</dbReference>
<name>E9HGC4_DAPPU</name>
<dbReference type="SUPFAM" id="SSF54001">
    <property type="entry name" value="Cysteine proteinases"/>
    <property type="match status" value="1"/>
</dbReference>
<evidence type="ECO:0000313" key="2">
    <source>
        <dbReference type="EMBL" id="EFX69200.1"/>
    </source>
</evidence>
<dbReference type="Proteomes" id="UP000000305">
    <property type="component" value="Unassembled WGS sequence"/>
</dbReference>
<reference evidence="2 3" key="1">
    <citation type="journal article" date="2011" name="Science">
        <title>The ecoresponsive genome of Daphnia pulex.</title>
        <authorList>
            <person name="Colbourne J.K."/>
            <person name="Pfrender M.E."/>
            <person name="Gilbert D."/>
            <person name="Thomas W.K."/>
            <person name="Tucker A."/>
            <person name="Oakley T.H."/>
            <person name="Tokishita S."/>
            <person name="Aerts A."/>
            <person name="Arnold G.J."/>
            <person name="Basu M.K."/>
            <person name="Bauer D.J."/>
            <person name="Caceres C.E."/>
            <person name="Carmel L."/>
            <person name="Casola C."/>
            <person name="Choi J.H."/>
            <person name="Detter J.C."/>
            <person name="Dong Q."/>
            <person name="Dusheyko S."/>
            <person name="Eads B.D."/>
            <person name="Frohlich T."/>
            <person name="Geiler-Samerotte K.A."/>
            <person name="Gerlach D."/>
            <person name="Hatcher P."/>
            <person name="Jogdeo S."/>
            <person name="Krijgsveld J."/>
            <person name="Kriventseva E.V."/>
            <person name="Kultz D."/>
            <person name="Laforsch C."/>
            <person name="Lindquist E."/>
            <person name="Lopez J."/>
            <person name="Manak J.R."/>
            <person name="Muller J."/>
            <person name="Pangilinan J."/>
            <person name="Patwardhan R.P."/>
            <person name="Pitluck S."/>
            <person name="Pritham E.J."/>
            <person name="Rechtsteiner A."/>
            <person name="Rho M."/>
            <person name="Rogozin I.B."/>
            <person name="Sakarya O."/>
            <person name="Salamov A."/>
            <person name="Schaack S."/>
            <person name="Shapiro H."/>
            <person name="Shiga Y."/>
            <person name="Skalitzky C."/>
            <person name="Smith Z."/>
            <person name="Souvorov A."/>
            <person name="Sung W."/>
            <person name="Tang Z."/>
            <person name="Tsuchiya D."/>
            <person name="Tu H."/>
            <person name="Vos H."/>
            <person name="Wang M."/>
            <person name="Wolf Y.I."/>
            <person name="Yamagata H."/>
            <person name="Yamada T."/>
            <person name="Ye Y."/>
            <person name="Shaw J.R."/>
            <person name="Andrews J."/>
            <person name="Crease T.J."/>
            <person name="Tang H."/>
            <person name="Lucas S.M."/>
            <person name="Robertson H.M."/>
            <person name="Bork P."/>
            <person name="Koonin E.V."/>
            <person name="Zdobnov E.M."/>
            <person name="Grigoriev I.V."/>
            <person name="Lynch M."/>
            <person name="Boore J.L."/>
        </authorList>
    </citation>
    <scope>NUCLEOTIDE SEQUENCE [LARGE SCALE GENOMIC DNA]</scope>
</reference>
<dbReference type="EMBL" id="GL732640">
    <property type="protein sequence ID" value="EFX69200.1"/>
    <property type="molecule type" value="Genomic_DNA"/>
</dbReference>
<dbReference type="Gene3D" id="3.90.70.10">
    <property type="entry name" value="Cysteine proteinases"/>
    <property type="match status" value="1"/>
</dbReference>
<accession>E9HGC4</accession>
<dbReference type="KEGG" id="dpx:DAPPUDRAFT_258974"/>
<dbReference type="AlphaFoldDB" id="E9HGC4"/>
<dbReference type="InParanoid" id="E9HGC4"/>
<dbReference type="HOGENOM" id="CLU_2322701_0_0_1"/>
<dbReference type="Pfam" id="PF00112">
    <property type="entry name" value="Peptidase_C1"/>
    <property type="match status" value="1"/>
</dbReference>
<dbReference type="InterPro" id="IPR000668">
    <property type="entry name" value="Peptidase_C1A_C"/>
</dbReference>
<sequence length="99" mass="10855">MVCCSAYVYGSSDDVEAAWDDEEKQRYISARAPAKTEPTNACQPLKIKESVEAVGHSLPFRHSVCPMQKQGTSVLLSEQHLVDCYSYDGGCDGGWYTSA</sequence>